<keyword evidence="3 8" id="KW-0812">Transmembrane</keyword>
<comment type="similarity">
    <text evidence="6">Belongs to the major facilitator superfamily. Spinster (TC 2.A.1.49) family.</text>
</comment>
<dbReference type="InterPro" id="IPR035892">
    <property type="entry name" value="C2_domain_sf"/>
</dbReference>
<protein>
    <submittedName>
        <fullName evidence="11">Uncharacterized protein</fullName>
    </submittedName>
</protein>
<feature type="compositionally biased region" description="Basic residues" evidence="7">
    <location>
        <begin position="761"/>
        <end position="774"/>
    </location>
</feature>
<feature type="region of interest" description="Disordered" evidence="7">
    <location>
        <begin position="816"/>
        <end position="880"/>
    </location>
</feature>
<dbReference type="SMART" id="SM00239">
    <property type="entry name" value="C2"/>
    <property type="match status" value="1"/>
</dbReference>
<feature type="compositionally biased region" description="Low complexity" evidence="7">
    <location>
        <begin position="1055"/>
        <end position="1068"/>
    </location>
</feature>
<evidence type="ECO:0000256" key="2">
    <source>
        <dbReference type="ARBA" id="ARBA00022448"/>
    </source>
</evidence>
<feature type="transmembrane region" description="Helical" evidence="8">
    <location>
        <begin position="429"/>
        <end position="451"/>
    </location>
</feature>
<dbReference type="GO" id="GO:0016020">
    <property type="term" value="C:membrane"/>
    <property type="evidence" value="ECO:0007669"/>
    <property type="project" value="UniProtKB-SubCell"/>
</dbReference>
<dbReference type="PANTHER" id="PTHR23505:SF79">
    <property type="entry name" value="PROTEIN SPINSTER"/>
    <property type="match status" value="1"/>
</dbReference>
<comment type="caution">
    <text evidence="11">The sequence shown here is derived from an EMBL/GenBank/DDBJ whole genome shotgun (WGS) entry which is preliminary data.</text>
</comment>
<keyword evidence="2" id="KW-0813">Transport</keyword>
<keyword evidence="5 8" id="KW-0472">Membrane</keyword>
<feature type="region of interest" description="Disordered" evidence="7">
    <location>
        <begin position="506"/>
        <end position="548"/>
    </location>
</feature>
<evidence type="ECO:0000256" key="1">
    <source>
        <dbReference type="ARBA" id="ARBA00004141"/>
    </source>
</evidence>
<dbReference type="InterPro" id="IPR020846">
    <property type="entry name" value="MFS_dom"/>
</dbReference>
<evidence type="ECO:0000313" key="12">
    <source>
        <dbReference type="Proteomes" id="UP000483820"/>
    </source>
</evidence>
<dbReference type="Gene3D" id="1.20.1250.20">
    <property type="entry name" value="MFS general substrate transporter like domains"/>
    <property type="match status" value="1"/>
</dbReference>
<feature type="transmembrane region" description="Helical" evidence="8">
    <location>
        <begin position="150"/>
        <end position="169"/>
    </location>
</feature>
<feature type="region of interest" description="Disordered" evidence="7">
    <location>
        <begin position="757"/>
        <end position="804"/>
    </location>
</feature>
<evidence type="ECO:0000256" key="6">
    <source>
        <dbReference type="ARBA" id="ARBA00024338"/>
    </source>
</evidence>
<dbReference type="AlphaFoldDB" id="A0A6A5H1T6"/>
<feature type="compositionally biased region" description="Low complexity" evidence="7">
    <location>
        <begin position="775"/>
        <end position="791"/>
    </location>
</feature>
<evidence type="ECO:0000256" key="4">
    <source>
        <dbReference type="ARBA" id="ARBA00022989"/>
    </source>
</evidence>
<dbReference type="RefSeq" id="XP_053586623.1">
    <property type="nucleotide sequence ID" value="XM_053727046.1"/>
</dbReference>
<dbReference type="Pfam" id="PF07690">
    <property type="entry name" value="MFS_1"/>
    <property type="match status" value="1"/>
</dbReference>
<organism evidence="11 12">
    <name type="scientific">Caenorhabditis remanei</name>
    <name type="common">Caenorhabditis vulgaris</name>
    <dbReference type="NCBI Taxonomy" id="31234"/>
    <lineage>
        <taxon>Eukaryota</taxon>
        <taxon>Metazoa</taxon>
        <taxon>Ecdysozoa</taxon>
        <taxon>Nematoda</taxon>
        <taxon>Chromadorea</taxon>
        <taxon>Rhabditida</taxon>
        <taxon>Rhabditina</taxon>
        <taxon>Rhabditomorpha</taxon>
        <taxon>Rhabditoidea</taxon>
        <taxon>Rhabditidae</taxon>
        <taxon>Peloderinae</taxon>
        <taxon>Caenorhabditis</taxon>
    </lineage>
</organism>
<evidence type="ECO:0000259" key="9">
    <source>
        <dbReference type="PROSITE" id="PS50004"/>
    </source>
</evidence>
<dbReference type="SUPFAM" id="SSF49562">
    <property type="entry name" value="C2 domain (Calcium/lipid-binding domain, CaLB)"/>
    <property type="match status" value="1"/>
</dbReference>
<evidence type="ECO:0000259" key="10">
    <source>
        <dbReference type="PROSITE" id="PS50850"/>
    </source>
</evidence>
<dbReference type="Pfam" id="PF00168">
    <property type="entry name" value="C2"/>
    <property type="match status" value="1"/>
</dbReference>
<dbReference type="InterPro" id="IPR000008">
    <property type="entry name" value="C2_dom"/>
</dbReference>
<dbReference type="EMBL" id="WUAV01000003">
    <property type="protein sequence ID" value="KAF1760543.1"/>
    <property type="molecule type" value="Genomic_DNA"/>
</dbReference>
<proteinExistence type="inferred from homology"/>
<feature type="transmembrane region" description="Helical" evidence="8">
    <location>
        <begin position="282"/>
        <end position="302"/>
    </location>
</feature>
<feature type="transmembrane region" description="Helical" evidence="8">
    <location>
        <begin position="62"/>
        <end position="82"/>
    </location>
</feature>
<dbReference type="InterPro" id="IPR044770">
    <property type="entry name" value="MFS_spinster-like"/>
</dbReference>
<evidence type="ECO:0000256" key="3">
    <source>
        <dbReference type="ARBA" id="ARBA00022692"/>
    </source>
</evidence>
<dbReference type="PANTHER" id="PTHR23505">
    <property type="entry name" value="SPINSTER"/>
    <property type="match status" value="1"/>
</dbReference>
<dbReference type="PROSITE" id="PS50850">
    <property type="entry name" value="MFS"/>
    <property type="match status" value="1"/>
</dbReference>
<gene>
    <name evidence="11" type="ORF">GCK72_008792</name>
</gene>
<dbReference type="CDD" id="cd17328">
    <property type="entry name" value="MFS_spinster_like"/>
    <property type="match status" value="1"/>
</dbReference>
<dbReference type="Proteomes" id="UP000483820">
    <property type="component" value="Chromosome III"/>
</dbReference>
<dbReference type="KEGG" id="crq:GCK72_008792"/>
<dbReference type="Gene3D" id="2.60.40.150">
    <property type="entry name" value="C2 domain"/>
    <property type="match status" value="1"/>
</dbReference>
<dbReference type="InterPro" id="IPR011701">
    <property type="entry name" value="MFS"/>
</dbReference>
<feature type="transmembrane region" description="Helical" evidence="8">
    <location>
        <begin position="234"/>
        <end position="254"/>
    </location>
</feature>
<keyword evidence="4 8" id="KW-1133">Transmembrane helix</keyword>
<feature type="transmembrane region" description="Helical" evidence="8">
    <location>
        <begin position="181"/>
        <end position="201"/>
    </location>
</feature>
<accession>A0A6A5H1T6</accession>
<evidence type="ECO:0000256" key="7">
    <source>
        <dbReference type="SAM" id="MobiDB-lite"/>
    </source>
</evidence>
<feature type="domain" description="C2" evidence="9">
    <location>
        <begin position="892"/>
        <end position="1011"/>
    </location>
</feature>
<feature type="transmembrane region" description="Helical" evidence="8">
    <location>
        <begin position="350"/>
        <end position="378"/>
    </location>
</feature>
<name>A0A6A5H1T6_CAERE</name>
<comment type="subcellular location">
    <subcellularLocation>
        <location evidence="1">Membrane</location>
        <topology evidence="1">Multi-pass membrane protein</topology>
    </subcellularLocation>
</comment>
<reference evidence="11 12" key="1">
    <citation type="submission" date="2019-12" db="EMBL/GenBank/DDBJ databases">
        <title>Chromosome-level assembly of the Caenorhabditis remanei genome.</title>
        <authorList>
            <person name="Teterina A.A."/>
            <person name="Willis J.H."/>
            <person name="Phillips P.C."/>
        </authorList>
    </citation>
    <scope>NUCLEOTIDE SEQUENCE [LARGE SCALE GENOMIC DNA]</scope>
    <source>
        <strain evidence="11 12">PX506</strain>
        <tissue evidence="11">Whole organism</tissue>
    </source>
</reference>
<dbReference type="InterPro" id="IPR036259">
    <property type="entry name" value="MFS_trans_sf"/>
</dbReference>
<dbReference type="PROSITE" id="PS50004">
    <property type="entry name" value="C2"/>
    <property type="match status" value="1"/>
</dbReference>
<evidence type="ECO:0000256" key="5">
    <source>
        <dbReference type="ARBA" id="ARBA00023136"/>
    </source>
</evidence>
<dbReference type="CDD" id="cd00030">
    <property type="entry name" value="C2"/>
    <property type="match status" value="1"/>
</dbReference>
<sequence>MPNEIGSNSGSPVVADSGKKKWITCGILLLVNLLNYMDRYTIVGVMSRLQPFFNIDDKQKGLLQTVFIVFYMIFAPLFGYLGDRYNRKMLMLTGIVIWIVAVFASSFCTKDHFQYFMLCRGIVGIGEASYSTIAPTILSDLFVGGMRSRILMMFYFAIPVGSGLGFIGGSKIALWTESWQWGVRFSPIIGIACLLLMIFLLEEPVRGSCEGARQSGDNASFWEDVKYLLSVKSFCIVTVASTAGLFSIGAMSWWTPDFIKYSYGVTHKLAELPEDDKSSIDFIFGVITCCAGIAGVSIGSVVSRAWKDGTSIFQDYASEKADVYICALSMFIALPFLYCAIYFAGHSTNASLVLVFFAITSMCLNWAVNVDILMYVVVANRRATALAVQTMIGHMFGDAASPYLIGAISDGMKDDSESISSKFFALQSALYLPTFVLVLAGACYLIATFYVEEDRLEALFQMDSADNWMHQNATEDMDALIPIDGNDIEKLPSDDEDTEDITIRFDRNQRKSGGTDAPNGEENTAYLSDETDEWDVQKRDSDEEEMKPRRAPVIVKALDEGFQRPFVETDPYDDIQLEKVLKELSFIRIKLDQIVLPDINPFIQRLHNFREFFGFQLEYSFPCLDVVSKSLKTTVRIPEKEVDVMKIVFNHRRIVLLDMHQDQIEQWQKAQLTIHLLVNMSVNGRHTTRPLAKCHVRLSDLIFPPYIIHRDFDFVGEEFEGTAEIRIDLGSRVKSLMEKLNNLRGDRSLEDTFVVTEKSVGRRTRSRSSSRCRAHSSASSSGAPKAPSVGSRRPHSATSSVETPILTQRQQFFGENFNGNQSLNRQNPNSTQNAPPRNELLRPRINSNSSIGSDSVFVRPTAEHPRVLEDMEIPESSRPRERITRTVTESYGASTVGDTVEEVTRHGGKYYMEVTVHEAIGLPPVEDESGRITSPSSYVSILGRDGDLRSPVFRNSRDPRWNFVARFAISSERRNLVIKVNHRGVVGDSALGYVTIPLPTTNVRKSVYEMTDVTRMAVKYTSQVPMLTISLEKIRNIDDVEGYEDYENHHRTFSRRTTSSRSTQSSPTRPAPPVVRIESPPILESSEVIKERMQRCMADLESMMRGMNT</sequence>
<dbReference type="GeneID" id="9806666"/>
<evidence type="ECO:0000256" key="8">
    <source>
        <dbReference type="SAM" id="Phobius"/>
    </source>
</evidence>
<feature type="region of interest" description="Disordered" evidence="7">
    <location>
        <begin position="1048"/>
        <end position="1077"/>
    </location>
</feature>
<feature type="domain" description="Major facilitator superfamily (MFS) profile" evidence="10">
    <location>
        <begin position="24"/>
        <end position="455"/>
    </location>
</feature>
<feature type="transmembrane region" description="Helical" evidence="8">
    <location>
        <begin position="22"/>
        <end position="42"/>
    </location>
</feature>
<feature type="compositionally biased region" description="Polar residues" evidence="7">
    <location>
        <begin position="816"/>
        <end position="835"/>
    </location>
</feature>
<feature type="transmembrane region" description="Helical" evidence="8">
    <location>
        <begin position="89"/>
        <end position="107"/>
    </location>
</feature>
<dbReference type="GO" id="GO:0022857">
    <property type="term" value="F:transmembrane transporter activity"/>
    <property type="evidence" value="ECO:0007669"/>
    <property type="project" value="InterPro"/>
</dbReference>
<dbReference type="CTD" id="9806666"/>
<feature type="compositionally biased region" description="Basic and acidic residues" evidence="7">
    <location>
        <begin position="861"/>
        <end position="880"/>
    </location>
</feature>
<feature type="transmembrane region" description="Helical" evidence="8">
    <location>
        <begin position="113"/>
        <end position="138"/>
    </location>
</feature>
<evidence type="ECO:0000313" key="11">
    <source>
        <dbReference type="EMBL" id="KAF1760543.1"/>
    </source>
</evidence>
<dbReference type="SUPFAM" id="SSF103473">
    <property type="entry name" value="MFS general substrate transporter"/>
    <property type="match status" value="1"/>
</dbReference>
<feature type="transmembrane region" description="Helical" evidence="8">
    <location>
        <begin position="323"/>
        <end position="344"/>
    </location>
</feature>